<sequence>MVFCGFQGMVSPGISMPKVSTMSPPNLSTMSPVYTQQQRK</sequence>
<feature type="compositionally biased region" description="Polar residues" evidence="1">
    <location>
        <begin position="18"/>
        <end position="40"/>
    </location>
</feature>
<comment type="caution">
    <text evidence="2">The sequence shown here is derived from an EMBL/GenBank/DDBJ whole genome shotgun (WGS) entry which is preliminary data.</text>
</comment>
<evidence type="ECO:0000313" key="2">
    <source>
        <dbReference type="EMBL" id="SAL60816.1"/>
    </source>
</evidence>
<gene>
    <name evidence="2" type="ORF">AWB74_03019</name>
</gene>
<name>A0A158IW69_9BURK</name>
<organism evidence="2 3">
    <name type="scientific">Caballeronia arvi</name>
    <dbReference type="NCBI Taxonomy" id="1777135"/>
    <lineage>
        <taxon>Bacteria</taxon>
        <taxon>Pseudomonadati</taxon>
        <taxon>Pseudomonadota</taxon>
        <taxon>Betaproteobacteria</taxon>
        <taxon>Burkholderiales</taxon>
        <taxon>Burkholderiaceae</taxon>
        <taxon>Caballeronia</taxon>
    </lineage>
</organism>
<proteinExistence type="predicted"/>
<evidence type="ECO:0000256" key="1">
    <source>
        <dbReference type="SAM" id="MobiDB-lite"/>
    </source>
</evidence>
<protein>
    <submittedName>
        <fullName evidence="2">Uncharacterized protein</fullName>
    </submittedName>
</protein>
<dbReference type="AlphaFoldDB" id="A0A158IW69"/>
<dbReference type="EMBL" id="FCOM02000011">
    <property type="protein sequence ID" value="SAL60816.1"/>
    <property type="molecule type" value="Genomic_DNA"/>
</dbReference>
<dbReference type="Proteomes" id="UP000055019">
    <property type="component" value="Unassembled WGS sequence"/>
</dbReference>
<accession>A0A158IW69</accession>
<keyword evidence="3" id="KW-1185">Reference proteome</keyword>
<reference evidence="2" key="1">
    <citation type="submission" date="2016-01" db="EMBL/GenBank/DDBJ databases">
        <authorList>
            <person name="Peeters C."/>
        </authorList>
    </citation>
    <scope>NUCLEOTIDE SEQUENCE [LARGE SCALE GENOMIC DNA]</scope>
    <source>
        <strain evidence="2">LMG 29317</strain>
    </source>
</reference>
<feature type="region of interest" description="Disordered" evidence="1">
    <location>
        <begin position="15"/>
        <end position="40"/>
    </location>
</feature>
<evidence type="ECO:0000313" key="3">
    <source>
        <dbReference type="Proteomes" id="UP000055019"/>
    </source>
</evidence>